<dbReference type="PROSITE" id="PS00217">
    <property type="entry name" value="SUGAR_TRANSPORT_2"/>
    <property type="match status" value="1"/>
</dbReference>
<dbReference type="FunFam" id="1.20.1250.20:FF:000474">
    <property type="entry name" value="Sugar transporter, putative"/>
    <property type="match status" value="1"/>
</dbReference>
<dbReference type="EMBL" id="KB446541">
    <property type="protein sequence ID" value="EME42559.1"/>
    <property type="molecule type" value="Genomic_DNA"/>
</dbReference>
<feature type="transmembrane region" description="Helical" evidence="8">
    <location>
        <begin position="158"/>
        <end position="179"/>
    </location>
</feature>
<name>N1PKC2_DOTSN</name>
<gene>
    <name evidence="10" type="ORF">DOTSEDRAFT_54893</name>
</gene>
<evidence type="ECO:0000256" key="3">
    <source>
        <dbReference type="ARBA" id="ARBA00022448"/>
    </source>
</evidence>
<dbReference type="PROSITE" id="PS00216">
    <property type="entry name" value="SUGAR_TRANSPORT_1"/>
    <property type="match status" value="1"/>
</dbReference>
<feature type="transmembrane region" description="Helical" evidence="8">
    <location>
        <begin position="441"/>
        <end position="462"/>
    </location>
</feature>
<dbReference type="PANTHER" id="PTHR48020">
    <property type="entry name" value="PROTON MYO-INOSITOL COTRANSPORTER"/>
    <property type="match status" value="1"/>
</dbReference>
<accession>N1PKC2</accession>
<proteinExistence type="inferred from homology"/>
<feature type="transmembrane region" description="Helical" evidence="8">
    <location>
        <begin position="249"/>
        <end position="271"/>
    </location>
</feature>
<feature type="transmembrane region" description="Helical" evidence="8">
    <location>
        <begin position="283"/>
        <end position="304"/>
    </location>
</feature>
<feature type="transmembrane region" description="Helical" evidence="8">
    <location>
        <begin position="506"/>
        <end position="533"/>
    </location>
</feature>
<dbReference type="InterPro" id="IPR020846">
    <property type="entry name" value="MFS_dom"/>
</dbReference>
<dbReference type="NCBIfam" id="TIGR00879">
    <property type="entry name" value="SP"/>
    <property type="match status" value="1"/>
</dbReference>
<dbReference type="GO" id="GO:0015791">
    <property type="term" value="P:polyol transmembrane transport"/>
    <property type="evidence" value="ECO:0007669"/>
    <property type="project" value="UniProtKB-ARBA"/>
</dbReference>
<dbReference type="OMA" id="WAQTGIN"/>
<reference evidence="10 11" key="2">
    <citation type="journal article" date="2012" name="PLoS Pathog.">
        <title>Diverse lifestyles and strategies of plant pathogenesis encoded in the genomes of eighteen Dothideomycetes fungi.</title>
        <authorList>
            <person name="Ohm R.A."/>
            <person name="Feau N."/>
            <person name="Henrissat B."/>
            <person name="Schoch C.L."/>
            <person name="Horwitz B.A."/>
            <person name="Barry K.W."/>
            <person name="Condon B.J."/>
            <person name="Copeland A.C."/>
            <person name="Dhillon B."/>
            <person name="Glaser F."/>
            <person name="Hesse C.N."/>
            <person name="Kosti I."/>
            <person name="LaButti K."/>
            <person name="Lindquist E.A."/>
            <person name="Lucas S."/>
            <person name="Salamov A.A."/>
            <person name="Bradshaw R.E."/>
            <person name="Ciuffetti L."/>
            <person name="Hamelin R.C."/>
            <person name="Kema G.H.J."/>
            <person name="Lawrence C."/>
            <person name="Scott J.A."/>
            <person name="Spatafora J.W."/>
            <person name="Turgeon B.G."/>
            <person name="de Wit P.J.G.M."/>
            <person name="Zhong S."/>
            <person name="Goodwin S.B."/>
            <person name="Grigoriev I.V."/>
        </authorList>
    </citation>
    <scope>NUCLEOTIDE SEQUENCE [LARGE SCALE GENOMIC DNA]</scope>
    <source>
        <strain evidence="11">NZE10 / CBS 128990</strain>
    </source>
</reference>
<dbReference type="Gene3D" id="1.20.1250.20">
    <property type="entry name" value="MFS general substrate transporter like domains"/>
    <property type="match status" value="1"/>
</dbReference>
<dbReference type="AlphaFoldDB" id="N1PKC2"/>
<feature type="transmembrane region" description="Helical" evidence="8">
    <location>
        <begin position="214"/>
        <end position="237"/>
    </location>
</feature>
<dbReference type="InterPro" id="IPR005829">
    <property type="entry name" value="Sugar_transporter_CS"/>
</dbReference>
<keyword evidence="5 8" id="KW-1133">Transmembrane helix</keyword>
<evidence type="ECO:0000256" key="7">
    <source>
        <dbReference type="RuleBase" id="RU003346"/>
    </source>
</evidence>
<dbReference type="Pfam" id="PF00083">
    <property type="entry name" value="Sugar_tr"/>
    <property type="match status" value="1"/>
</dbReference>
<feature type="transmembrane region" description="Helical" evidence="8">
    <location>
        <begin position="539"/>
        <end position="557"/>
    </location>
</feature>
<dbReference type="InterPro" id="IPR003663">
    <property type="entry name" value="Sugar/inositol_transpt"/>
</dbReference>
<dbReference type="GO" id="GO:0022857">
    <property type="term" value="F:transmembrane transporter activity"/>
    <property type="evidence" value="ECO:0007669"/>
    <property type="project" value="InterPro"/>
</dbReference>
<keyword evidence="11" id="KW-1185">Reference proteome</keyword>
<dbReference type="SUPFAM" id="SSF103473">
    <property type="entry name" value="MFS general substrate transporter"/>
    <property type="match status" value="1"/>
</dbReference>
<dbReference type="PROSITE" id="PS50850">
    <property type="entry name" value="MFS"/>
    <property type="match status" value="1"/>
</dbReference>
<keyword evidence="6 8" id="KW-0472">Membrane</keyword>
<dbReference type="Proteomes" id="UP000016933">
    <property type="component" value="Unassembled WGS sequence"/>
</dbReference>
<feature type="transmembrane region" description="Helical" evidence="8">
    <location>
        <begin position="409"/>
        <end position="429"/>
    </location>
</feature>
<dbReference type="PRINTS" id="PR00171">
    <property type="entry name" value="SUGRTRNSPORT"/>
</dbReference>
<feature type="transmembrane region" description="Helical" evidence="8">
    <location>
        <begin position="376"/>
        <end position="397"/>
    </location>
</feature>
<evidence type="ECO:0000259" key="9">
    <source>
        <dbReference type="PROSITE" id="PS50850"/>
    </source>
</evidence>
<dbReference type="HOGENOM" id="CLU_001265_43_5_1"/>
<comment type="subcellular location">
    <subcellularLocation>
        <location evidence="1">Membrane</location>
        <topology evidence="1">Multi-pass membrane protein</topology>
    </subcellularLocation>
</comment>
<dbReference type="InterPro" id="IPR005828">
    <property type="entry name" value="MFS_sugar_transport-like"/>
</dbReference>
<comment type="similarity">
    <text evidence="2 7">Belongs to the major facilitator superfamily. Sugar transporter (TC 2.A.1.1) family.</text>
</comment>
<evidence type="ECO:0000313" key="10">
    <source>
        <dbReference type="EMBL" id="EME42559.1"/>
    </source>
</evidence>
<protein>
    <recommendedName>
        <fullName evidence="9">Major facilitator superfamily (MFS) profile domain-containing protein</fullName>
    </recommendedName>
</protein>
<dbReference type="OrthoDB" id="5290825at2759"/>
<dbReference type="InterPro" id="IPR036259">
    <property type="entry name" value="MFS_trans_sf"/>
</dbReference>
<keyword evidence="3 7" id="KW-0813">Transport</keyword>
<dbReference type="eggNOG" id="KOG0254">
    <property type="taxonomic scope" value="Eukaryota"/>
</dbReference>
<feature type="transmembrane region" description="Helical" evidence="8">
    <location>
        <begin position="113"/>
        <end position="132"/>
    </location>
</feature>
<feature type="domain" description="Major facilitator superfamily (MFS) profile" evidence="9">
    <location>
        <begin position="118"/>
        <end position="561"/>
    </location>
</feature>
<evidence type="ECO:0000256" key="2">
    <source>
        <dbReference type="ARBA" id="ARBA00010992"/>
    </source>
</evidence>
<feature type="transmembrane region" description="Helical" evidence="8">
    <location>
        <begin position="474"/>
        <end position="494"/>
    </location>
</feature>
<dbReference type="InterPro" id="IPR050814">
    <property type="entry name" value="Myo-inositol_Transporter"/>
</dbReference>
<keyword evidence="4 8" id="KW-0812">Transmembrane</keyword>
<evidence type="ECO:0000256" key="8">
    <source>
        <dbReference type="SAM" id="Phobius"/>
    </source>
</evidence>
<dbReference type="GO" id="GO:0016020">
    <property type="term" value="C:membrane"/>
    <property type="evidence" value="ECO:0007669"/>
    <property type="project" value="UniProtKB-SubCell"/>
</dbReference>
<organism evidence="10 11">
    <name type="scientific">Dothistroma septosporum (strain NZE10 / CBS 128990)</name>
    <name type="common">Red band needle blight fungus</name>
    <name type="synonym">Mycosphaerella pini</name>
    <dbReference type="NCBI Taxonomy" id="675120"/>
    <lineage>
        <taxon>Eukaryota</taxon>
        <taxon>Fungi</taxon>
        <taxon>Dikarya</taxon>
        <taxon>Ascomycota</taxon>
        <taxon>Pezizomycotina</taxon>
        <taxon>Dothideomycetes</taxon>
        <taxon>Dothideomycetidae</taxon>
        <taxon>Mycosphaerellales</taxon>
        <taxon>Mycosphaerellaceae</taxon>
        <taxon>Dothistroma</taxon>
    </lineage>
</organism>
<dbReference type="GO" id="GO:0015798">
    <property type="term" value="P:myo-inositol transport"/>
    <property type="evidence" value="ECO:0007669"/>
    <property type="project" value="UniProtKB-ARBA"/>
</dbReference>
<evidence type="ECO:0000256" key="5">
    <source>
        <dbReference type="ARBA" id="ARBA00022989"/>
    </source>
</evidence>
<evidence type="ECO:0000313" key="11">
    <source>
        <dbReference type="Proteomes" id="UP000016933"/>
    </source>
</evidence>
<evidence type="ECO:0000256" key="1">
    <source>
        <dbReference type="ARBA" id="ARBA00004141"/>
    </source>
</evidence>
<dbReference type="PANTHER" id="PTHR48020:SF4">
    <property type="entry name" value="SYMPORT, PUTATIVE (AFU_ORTHOLOGUE AFUA_3G11790)-RELATED"/>
    <property type="match status" value="1"/>
</dbReference>
<evidence type="ECO:0000256" key="6">
    <source>
        <dbReference type="ARBA" id="ARBA00023136"/>
    </source>
</evidence>
<reference evidence="11" key="1">
    <citation type="journal article" date="2012" name="PLoS Genet.">
        <title>The genomes of the fungal plant pathogens Cladosporium fulvum and Dothistroma septosporum reveal adaptation to different hosts and lifestyles but also signatures of common ancestry.</title>
        <authorList>
            <person name="de Wit P.J.G.M."/>
            <person name="van der Burgt A."/>
            <person name="Oekmen B."/>
            <person name="Stergiopoulos I."/>
            <person name="Abd-Elsalam K.A."/>
            <person name="Aerts A.L."/>
            <person name="Bahkali A.H."/>
            <person name="Beenen H.G."/>
            <person name="Chettri P."/>
            <person name="Cox M.P."/>
            <person name="Datema E."/>
            <person name="de Vries R.P."/>
            <person name="Dhillon B."/>
            <person name="Ganley A.R."/>
            <person name="Griffiths S.A."/>
            <person name="Guo Y."/>
            <person name="Hamelin R.C."/>
            <person name="Henrissat B."/>
            <person name="Kabir M.S."/>
            <person name="Jashni M.K."/>
            <person name="Kema G."/>
            <person name="Klaubauf S."/>
            <person name="Lapidus A."/>
            <person name="Levasseur A."/>
            <person name="Lindquist E."/>
            <person name="Mehrabi R."/>
            <person name="Ohm R.A."/>
            <person name="Owen T.J."/>
            <person name="Salamov A."/>
            <person name="Schwelm A."/>
            <person name="Schijlen E."/>
            <person name="Sun H."/>
            <person name="van den Burg H.A."/>
            <person name="van Ham R.C.H.J."/>
            <person name="Zhang S."/>
            <person name="Goodwin S.B."/>
            <person name="Grigoriev I.V."/>
            <person name="Collemare J."/>
            <person name="Bradshaw R.E."/>
        </authorList>
    </citation>
    <scope>NUCLEOTIDE SEQUENCE [LARGE SCALE GENOMIC DNA]</scope>
    <source>
        <strain evidence="11">NZE10 / CBS 128990</strain>
    </source>
</reference>
<evidence type="ECO:0000256" key="4">
    <source>
        <dbReference type="ARBA" id="ARBA00022692"/>
    </source>
</evidence>
<dbReference type="STRING" id="675120.N1PKC2"/>
<feature type="transmembrane region" description="Helical" evidence="8">
    <location>
        <begin position="191"/>
        <end position="208"/>
    </location>
</feature>
<sequence length="620" mass="68167">MKATNSDDSQIDAFDTAEHHEPVTMSEHDALLASDNDNASNPHLVQPTLPSMDILREVLDFASQHGLEDSNEILTKAIILIHPERPCTRCPDQTLAERTALGIETTSRWKQPFLMYLCIIVTALGAMGQGWAQTGINGANIYWPDVLGVGSESAHDSLVVGLINSGIYLSNALLGSWLVSPLNHRLGRRGAVFAGGLVSLLFNVASSIAGRWQILLLCRLLLGVGLGIVNSTLNIFAAECAPAAIRGGLGVAWQMFTAFGIFLGFLMTMLVDNAPETFKSLRWRAMLLAPAVPALPLLALIFVCPESPSYWVKHSGRYDMALRSLRRLRNTELQAARDLLVYHEESQRPENVAEESSYLKTLMELFTIPRVRRATVAAWTTMLAQQLCGINIVAFYSSTIFLEASFTPHAANLASTIFGLVNFLGAIPAIWTMDSLGRRSLLLLTLPLTALSMAVAATSFSISDDSVRFGMITSMIYLFCLLYSPGMGPVPAAYSAEVFPLSHRELGTSSAVAVTNLFAAILSLTFPALLSVLGTQGSFLVYALGNVVGWFLVFLFVRETKMRTLEELDEVFSIPGRRFIDYQLKEVVPWWTRRYILMRKNEMSPSGIVWAQYSAVDENE</sequence>